<evidence type="ECO:0000259" key="3">
    <source>
        <dbReference type="Pfam" id="PF05170"/>
    </source>
</evidence>
<evidence type="ECO:0000313" key="4">
    <source>
        <dbReference type="EMBL" id="MBA5777781.1"/>
    </source>
</evidence>
<gene>
    <name evidence="4" type="ORF">H2509_11665</name>
</gene>
<dbReference type="InterPro" id="IPR007844">
    <property type="entry name" value="AsmA"/>
</dbReference>
<feature type="compositionally biased region" description="Polar residues" evidence="1">
    <location>
        <begin position="1301"/>
        <end position="1313"/>
    </location>
</feature>
<feature type="region of interest" description="Disordered" evidence="1">
    <location>
        <begin position="1258"/>
        <end position="1341"/>
    </location>
</feature>
<accession>A0A839AE02</accession>
<evidence type="ECO:0000256" key="1">
    <source>
        <dbReference type="SAM" id="MobiDB-lite"/>
    </source>
</evidence>
<keyword evidence="5" id="KW-1185">Reference proteome</keyword>
<organism evidence="4 5">
    <name type="scientific">Stappia albiluteola</name>
    <dbReference type="NCBI Taxonomy" id="2758565"/>
    <lineage>
        <taxon>Bacteria</taxon>
        <taxon>Pseudomonadati</taxon>
        <taxon>Pseudomonadota</taxon>
        <taxon>Alphaproteobacteria</taxon>
        <taxon>Hyphomicrobiales</taxon>
        <taxon>Stappiaceae</taxon>
        <taxon>Stappia</taxon>
    </lineage>
</organism>
<dbReference type="GO" id="GO:0005886">
    <property type="term" value="C:plasma membrane"/>
    <property type="evidence" value="ECO:0007669"/>
    <property type="project" value="TreeGrafter"/>
</dbReference>
<dbReference type="RefSeq" id="WP_182165455.1">
    <property type="nucleotide sequence ID" value="NZ_JACFXV010000053.1"/>
</dbReference>
<keyword evidence="2" id="KW-0472">Membrane</keyword>
<reference evidence="4 5" key="1">
    <citation type="submission" date="2020-07" db="EMBL/GenBank/DDBJ databases">
        <title>Stappia sp., F7233, whole genome shotgun sequencing project.</title>
        <authorList>
            <person name="Jiang S."/>
            <person name="Liu Z.W."/>
            <person name="Du Z.J."/>
        </authorList>
    </citation>
    <scope>NUCLEOTIDE SEQUENCE [LARGE SCALE GENOMIC DNA]</scope>
    <source>
        <strain evidence="4 5">F7233</strain>
    </source>
</reference>
<dbReference type="GO" id="GO:0090313">
    <property type="term" value="P:regulation of protein targeting to membrane"/>
    <property type="evidence" value="ECO:0007669"/>
    <property type="project" value="TreeGrafter"/>
</dbReference>
<proteinExistence type="predicted"/>
<evidence type="ECO:0000256" key="2">
    <source>
        <dbReference type="SAM" id="Phobius"/>
    </source>
</evidence>
<dbReference type="Proteomes" id="UP000541109">
    <property type="component" value="Unassembled WGS sequence"/>
</dbReference>
<dbReference type="PANTHER" id="PTHR30441">
    <property type="entry name" value="DUF748 DOMAIN-CONTAINING PROTEIN"/>
    <property type="match status" value="1"/>
</dbReference>
<protein>
    <submittedName>
        <fullName evidence="4">AsmA family protein</fullName>
    </submittedName>
</protein>
<dbReference type="InterPro" id="IPR052894">
    <property type="entry name" value="AsmA-related"/>
</dbReference>
<keyword evidence="2" id="KW-1133">Transmembrane helix</keyword>
<comment type="caution">
    <text evidence="4">The sequence shown here is derived from an EMBL/GenBank/DDBJ whole genome shotgun (WGS) entry which is preliminary data.</text>
</comment>
<dbReference type="EMBL" id="JACFXV010000053">
    <property type="protein sequence ID" value="MBA5777781.1"/>
    <property type="molecule type" value="Genomic_DNA"/>
</dbReference>
<feature type="transmembrane region" description="Helical" evidence="2">
    <location>
        <begin position="20"/>
        <end position="41"/>
    </location>
</feature>
<feature type="domain" description="AsmA" evidence="3">
    <location>
        <begin position="25"/>
        <end position="188"/>
    </location>
</feature>
<dbReference type="Pfam" id="PF05170">
    <property type="entry name" value="AsmA"/>
    <property type="match status" value="1"/>
</dbReference>
<sequence>MERDAAARKHDGRFDLNSVYITVGVTLILALVAALVGPFFIDWTAYRSSFEAYGERVLGHRVAVRGDADMRLLPIPTLTFTDVRVGEVEDPLLAVSRFVVRVELPPLLKGEVKVLDMKLERPELRLSLDEGGRLDWFTAAPQASVLSEIDPDKVTLDQVEIVDGSATVIDARTGKTHKASDIDLLVTARSLLGPYKVDGTAIANGERATVRLATGKQDETGNIRLKTQITPVSIPADFLFDGNLSHADGLPAYEGTFSVKSITPEEEAAGAWQAEGAFKLDVNALAATGATLRYGPEERPVSVEGDGEIRISGTPRFDIRARSKQLDIDRLAGAGPQEPLEISHALDLVAARLLDLPPLPLPGRVRLDIPATVIGGGILQDLSLDAETSGTGWKVSEFSASLPGRSEMLVRGELQLQPAPSFRGSFAASLEQPNGFADWWRKGVALADTVAPLAIQARVDASRSGVALSDVEFHIAEHVGRGIFNYRNPEGARPSLNADLDAERLDLDQVGLLARLFLAGQDGNWQGLAEAGTDVSLKLFADEVTSGDVTAKSLAVNALYSGDRLSIEEFIARDIAGAQVSAKGAITDLATKPQGNLEGSVEAEDLTGVIRLLRSLVPGNAVVAQLSRSAKLLSPARLTLRFSGEGENDATKAGLYLSGMLGGSAVDSRFVLEGRLDEWRQADIDISANVTAPDGAKLLQQMGADLLPVASLGEATVNLSVAGIADDVLQARLRADADGASLLSVGQVTFPDAKPPRYAGDLVLKARDLMPFALLTGRLPPLLAGDASVDLAMALSGEGETFTLRAIEGSVAGTQLRGDLSGDLRSGFQDLLPKINGSISLSSLDLAVLTEAILGPDQWSSASEGAWPKASFGQPLVDGVDLTIDLATDHLELGGGLSADAAKGRLRLKPNELTLDGGEAGFAGGKLTGAFVIKRSDGQAGVTGSVKVADADLSSFIWRREGRPVATGRADINAEFEAAGRSINGLVANLAGGGTIAVRDGEIRSLNPQAFGLVIRAADAGLELQDERITTAFESHLDLGSLPFRRIDASFVLAGGVARMRNVTVDNERATLFGNAQIDLEKMRLQSDFSLKVDPGDNAVTGAEPQVGIVFEGRLDQPRRRIDIAPFTAFLTLRAFEQEVRRVEELQADILERDRLTRDLRRQKQQRQREAEEEAKRIAEEEVRLENGQEEPAAKVQEDGLPSEPQRQGSGPAEPEPGGQATEAPVAGPAATPKADDALSPGFRDRIRAVIEAADRRAREALPDPAPGEEESLPALDAPVVAPPAIDTPLRGGQGAREPTGSISQSPRRTSTRSGRDEAKPDAGRYITLPNGRVVPLPNRY</sequence>
<dbReference type="PANTHER" id="PTHR30441:SF4">
    <property type="entry name" value="PROTEIN ASMA"/>
    <property type="match status" value="1"/>
</dbReference>
<keyword evidence="2" id="KW-0812">Transmembrane</keyword>
<dbReference type="PIRSF" id="PIRSF034039">
    <property type="entry name" value="UCP034039"/>
    <property type="match status" value="1"/>
</dbReference>
<feature type="compositionally biased region" description="Basic and acidic residues" evidence="1">
    <location>
        <begin position="1314"/>
        <end position="1323"/>
    </location>
</feature>
<feature type="region of interest" description="Disordered" evidence="1">
    <location>
        <begin position="1167"/>
        <end position="1243"/>
    </location>
</feature>
<feature type="compositionally biased region" description="Low complexity" evidence="1">
    <location>
        <begin position="1273"/>
        <end position="1285"/>
    </location>
</feature>
<dbReference type="InterPro" id="IPR017023">
    <property type="entry name" value="UCP034039"/>
</dbReference>
<evidence type="ECO:0000313" key="5">
    <source>
        <dbReference type="Proteomes" id="UP000541109"/>
    </source>
</evidence>
<name>A0A839AE02_9HYPH</name>
<feature type="compositionally biased region" description="Basic and acidic residues" evidence="1">
    <location>
        <begin position="1167"/>
        <end position="1198"/>
    </location>
</feature>